<organism evidence="10 11">
    <name type="scientific">Scophthalmus maximus</name>
    <name type="common">Turbot</name>
    <name type="synonym">Psetta maxima</name>
    <dbReference type="NCBI Taxonomy" id="52904"/>
    <lineage>
        <taxon>Eukaryota</taxon>
        <taxon>Metazoa</taxon>
        <taxon>Chordata</taxon>
        <taxon>Craniata</taxon>
        <taxon>Vertebrata</taxon>
        <taxon>Euteleostomi</taxon>
        <taxon>Actinopterygii</taxon>
        <taxon>Neopterygii</taxon>
        <taxon>Teleostei</taxon>
        <taxon>Neoteleostei</taxon>
        <taxon>Acanthomorphata</taxon>
        <taxon>Carangaria</taxon>
        <taxon>Pleuronectiformes</taxon>
        <taxon>Pleuronectoidei</taxon>
        <taxon>Scophthalmidae</taxon>
        <taxon>Scophthalmus</taxon>
    </lineage>
</organism>
<dbReference type="FunFam" id="1.10.840.10:FF:000010">
    <property type="entry name" value="ras-specific guanine nucleotide-releasing factor RalGPS1 isoform X1"/>
    <property type="match status" value="1"/>
</dbReference>
<keyword evidence="6" id="KW-0472">Membrane</keyword>
<dbReference type="SMART" id="SM00147">
    <property type="entry name" value="RasGEF"/>
    <property type="match status" value="1"/>
</dbReference>
<dbReference type="GO" id="GO:0005886">
    <property type="term" value="C:plasma membrane"/>
    <property type="evidence" value="ECO:0007669"/>
    <property type="project" value="UniProtKB-SubCell"/>
</dbReference>
<dbReference type="GO" id="GO:0005085">
    <property type="term" value="F:guanyl-nucleotide exchange factor activity"/>
    <property type="evidence" value="ECO:0007669"/>
    <property type="project" value="UniProtKB-KW"/>
</dbReference>
<evidence type="ECO:0000259" key="9">
    <source>
        <dbReference type="PROSITE" id="PS50009"/>
    </source>
</evidence>
<evidence type="ECO:0000313" key="11">
    <source>
        <dbReference type="Proteomes" id="UP000694558"/>
    </source>
</evidence>
<dbReference type="Proteomes" id="UP000694558">
    <property type="component" value="Chromosome 12"/>
</dbReference>
<dbReference type="PANTHER" id="PTHR23113">
    <property type="entry name" value="GUANINE NUCLEOTIDE EXCHANGE FACTOR"/>
    <property type="match status" value="1"/>
</dbReference>
<dbReference type="Pfam" id="PF00617">
    <property type="entry name" value="RasGEF"/>
    <property type="match status" value="1"/>
</dbReference>
<dbReference type="Ensembl" id="ENSSMAT00000042898.1">
    <property type="protein sequence ID" value="ENSSMAP00000067629.1"/>
    <property type="gene ID" value="ENSSMAG00000017711.2"/>
</dbReference>
<keyword evidence="3" id="KW-1003">Cell membrane</keyword>
<dbReference type="GeneTree" id="ENSGT00940000154079"/>
<proteinExistence type="predicted"/>
<evidence type="ECO:0000256" key="3">
    <source>
        <dbReference type="ARBA" id="ARBA00022475"/>
    </source>
</evidence>
<evidence type="ECO:0000256" key="5">
    <source>
        <dbReference type="ARBA" id="ARBA00022658"/>
    </source>
</evidence>
<dbReference type="GO" id="GO:0005737">
    <property type="term" value="C:cytoplasm"/>
    <property type="evidence" value="ECO:0007669"/>
    <property type="project" value="UniProtKB-SubCell"/>
</dbReference>
<dbReference type="PROSITE" id="PS50009">
    <property type="entry name" value="RASGEF_CAT"/>
    <property type="match status" value="1"/>
</dbReference>
<dbReference type="InterPro" id="IPR001849">
    <property type="entry name" value="PH_domain"/>
</dbReference>
<dbReference type="SUPFAM" id="SSF48366">
    <property type="entry name" value="Ras GEF"/>
    <property type="match status" value="1"/>
</dbReference>
<dbReference type="InterPro" id="IPR001895">
    <property type="entry name" value="RASGEF_cat_dom"/>
</dbReference>
<feature type="domain" description="PH" evidence="8">
    <location>
        <begin position="404"/>
        <end position="516"/>
    </location>
</feature>
<evidence type="ECO:0000259" key="8">
    <source>
        <dbReference type="PROSITE" id="PS50003"/>
    </source>
</evidence>
<dbReference type="CDD" id="cd13310">
    <property type="entry name" value="PH_RalGPS1_2"/>
    <property type="match status" value="1"/>
</dbReference>
<reference evidence="10" key="1">
    <citation type="submission" date="2023-05" db="EMBL/GenBank/DDBJ databases">
        <title>High-quality long-read genome of Scophthalmus maximus.</title>
        <authorList>
            <person name="Lien S."/>
            <person name="Martinez P."/>
        </authorList>
    </citation>
    <scope>NUCLEOTIDE SEQUENCE [LARGE SCALE GENOMIC DNA]</scope>
</reference>
<evidence type="ECO:0000256" key="1">
    <source>
        <dbReference type="ARBA" id="ARBA00004236"/>
    </source>
</evidence>
<dbReference type="SUPFAM" id="SSF50729">
    <property type="entry name" value="PH domain-like"/>
    <property type="match status" value="1"/>
</dbReference>
<protein>
    <submittedName>
        <fullName evidence="10">Ral GEF with PH domain and SH3 binding motif 2</fullName>
    </submittedName>
</protein>
<dbReference type="Gene3D" id="1.10.840.10">
    <property type="entry name" value="Ras guanine-nucleotide exchange factors catalytic domain"/>
    <property type="match status" value="1"/>
</dbReference>
<evidence type="ECO:0000256" key="7">
    <source>
        <dbReference type="PROSITE-ProRule" id="PRU00168"/>
    </source>
</evidence>
<dbReference type="SMART" id="SM00233">
    <property type="entry name" value="PH"/>
    <property type="match status" value="1"/>
</dbReference>
<evidence type="ECO:0000256" key="4">
    <source>
        <dbReference type="ARBA" id="ARBA00022490"/>
    </source>
</evidence>
<dbReference type="InterPro" id="IPR023578">
    <property type="entry name" value="Ras_GEF_dom_sf"/>
</dbReference>
<dbReference type="PROSITE" id="PS50003">
    <property type="entry name" value="PH_DOMAIN"/>
    <property type="match status" value="1"/>
</dbReference>
<comment type="subcellular location">
    <subcellularLocation>
        <location evidence="1">Cell membrane</location>
    </subcellularLocation>
    <subcellularLocation>
        <location evidence="2">Cytoplasm</location>
    </subcellularLocation>
</comment>
<dbReference type="InterPro" id="IPR036964">
    <property type="entry name" value="RASGEF_cat_dom_sf"/>
</dbReference>
<dbReference type="Pfam" id="PF00169">
    <property type="entry name" value="PH"/>
    <property type="match status" value="1"/>
</dbReference>
<dbReference type="GO" id="GO:0007265">
    <property type="term" value="P:Ras protein signal transduction"/>
    <property type="evidence" value="ECO:0007669"/>
    <property type="project" value="TreeGrafter"/>
</dbReference>
<gene>
    <name evidence="10" type="primary">RALGPS2</name>
</gene>
<dbReference type="Gene3D" id="2.30.29.30">
    <property type="entry name" value="Pleckstrin-homology domain (PH domain)/Phosphotyrosine-binding domain (PTB)"/>
    <property type="match status" value="1"/>
</dbReference>
<evidence type="ECO:0000256" key="6">
    <source>
        <dbReference type="ARBA" id="ARBA00023136"/>
    </source>
</evidence>
<dbReference type="InterPro" id="IPR008937">
    <property type="entry name" value="Ras-like_GEF"/>
</dbReference>
<feature type="domain" description="Ras-GEF" evidence="9">
    <location>
        <begin position="51"/>
        <end position="289"/>
    </location>
</feature>
<reference evidence="10" key="2">
    <citation type="submission" date="2025-08" db="UniProtKB">
        <authorList>
            <consortium name="Ensembl"/>
        </authorList>
    </citation>
    <scope>IDENTIFICATION</scope>
</reference>
<sequence>IDKNTQLHYYVFVCVNLLQKSSSSDSLSDKGSSELKKSFDAVVFDVLKVTPEEYAVSQITLMDAPVFKAIQPEELSSCGWNKKEKHSSAPNVVAFTRRFNQTSFWVVREILHAQTLKIRAEVLSLYIRTAKKLCDINNLHAVMAVVSGLQSAPIFRLTKTWALLSRKDKATFDRLDYLMSKEDNYKRLRDFISSQSMVSCIPYLGMYLSDLTYIDSAYPSTGSILENEQRSNLMNNLLRIISDLQRSCTYDIQVLPHVQKYLNSVRYIEELQKFVEDDNYKLSQKIEPGTSTPRANASKEDLVGEFLCRSQMDVSCRINLFIHKMNTVEFKSATFPNAGSRHLLDDSVMESHSPTRGQAESSTLSSGISLGTTEAFALINTLRSLFLHRAACCLCTGSSEGSELITVQGVLRRKTVLKEGKKPTVASWTKYWVALCGTQLYYYPAKSLKATERKHFKSTSSKSVCVVGLMAIMADDPEHPDVFLLTDSEQGNTYKYQAGNRMNALLWFKHLSAACQSNRQQVPANLMSFE</sequence>
<evidence type="ECO:0000313" key="10">
    <source>
        <dbReference type="Ensembl" id="ENSSMAP00000067629.1"/>
    </source>
</evidence>
<keyword evidence="4" id="KW-0963">Cytoplasm</keyword>
<accession>A0A8D3E770</accession>
<keyword evidence="5 7" id="KW-0344">Guanine-nucleotide releasing factor</keyword>
<evidence type="ECO:0000256" key="2">
    <source>
        <dbReference type="ARBA" id="ARBA00004496"/>
    </source>
</evidence>
<dbReference type="InterPro" id="IPR011993">
    <property type="entry name" value="PH-like_dom_sf"/>
</dbReference>
<dbReference type="CDD" id="cd00155">
    <property type="entry name" value="RasGEF"/>
    <property type="match status" value="1"/>
</dbReference>
<dbReference type="AlphaFoldDB" id="A0A8D3E770"/>
<dbReference type="PANTHER" id="PTHR23113:SF357">
    <property type="entry name" value="RAS-SPECIFIC GUANINE NUCLEOTIDE-RELEASING FACTOR RALGPS2"/>
    <property type="match status" value="1"/>
</dbReference>
<name>A0A8D3E770_SCOMX</name>